<reference evidence="2 3" key="1">
    <citation type="submission" date="2019-10" db="EMBL/GenBank/DDBJ databases">
        <title>Streptomyces tenebrisbrunneis sp.nov., an endogenous actinomycete isolated from of Lycium ruthenicum.</title>
        <authorList>
            <person name="Ma L."/>
        </authorList>
    </citation>
    <scope>NUCLEOTIDE SEQUENCE [LARGE SCALE GENOMIC DNA]</scope>
    <source>
        <strain evidence="2 3">TRM 66187</strain>
    </source>
</reference>
<evidence type="ECO:0000313" key="3">
    <source>
        <dbReference type="Proteomes" id="UP000621266"/>
    </source>
</evidence>
<dbReference type="PANTHER" id="PTHR45527:SF14">
    <property type="entry name" value="PLIPASTATIN SYNTHASE SUBUNIT B"/>
    <property type="match status" value="1"/>
</dbReference>
<feature type="non-terminal residue" evidence="2">
    <location>
        <position position="301"/>
    </location>
</feature>
<dbReference type="Proteomes" id="UP000621266">
    <property type="component" value="Unassembled WGS sequence"/>
</dbReference>
<organism evidence="2 3">
    <name type="scientific">Streptomyces lycii</name>
    <dbReference type="NCBI Taxonomy" id="2654337"/>
    <lineage>
        <taxon>Bacteria</taxon>
        <taxon>Bacillati</taxon>
        <taxon>Actinomycetota</taxon>
        <taxon>Actinomycetes</taxon>
        <taxon>Kitasatosporales</taxon>
        <taxon>Streptomycetaceae</taxon>
        <taxon>Streptomyces</taxon>
    </lineage>
</organism>
<dbReference type="InterPro" id="IPR000873">
    <property type="entry name" value="AMP-dep_synth/lig_dom"/>
</dbReference>
<feature type="domain" description="AMP-dependent synthetase/ligase" evidence="1">
    <location>
        <begin position="2"/>
        <end position="301"/>
    </location>
</feature>
<dbReference type="SUPFAM" id="SSF56801">
    <property type="entry name" value="Acetyl-CoA synthetase-like"/>
    <property type="match status" value="1"/>
</dbReference>
<dbReference type="EMBL" id="WHPN01000080">
    <property type="protein sequence ID" value="KAF4410368.1"/>
    <property type="molecule type" value="Genomic_DNA"/>
</dbReference>
<dbReference type="RefSeq" id="WP_156205148.1">
    <property type="nucleotide sequence ID" value="NZ_WHPN01000080.1"/>
</dbReference>
<dbReference type="Gene3D" id="3.40.50.980">
    <property type="match status" value="2"/>
</dbReference>
<dbReference type="InterPro" id="IPR020845">
    <property type="entry name" value="AMP-binding_CS"/>
</dbReference>
<evidence type="ECO:0000313" key="2">
    <source>
        <dbReference type="EMBL" id="KAF4410368.1"/>
    </source>
</evidence>
<comment type="caution">
    <text evidence="2">The sequence shown here is derived from an EMBL/GenBank/DDBJ whole genome shotgun (WGS) entry which is preliminary data.</text>
</comment>
<protein>
    <submittedName>
        <fullName evidence="2">AMP-binding protein</fullName>
    </submittedName>
</protein>
<dbReference type="PROSITE" id="PS00455">
    <property type="entry name" value="AMP_BINDING"/>
    <property type="match status" value="1"/>
</dbReference>
<keyword evidence="3" id="KW-1185">Reference proteome</keyword>
<name>A0ABQ7FQT0_9ACTN</name>
<dbReference type="Pfam" id="PF00501">
    <property type="entry name" value="AMP-binding"/>
    <property type="match status" value="1"/>
</dbReference>
<accession>A0ABQ7FQT0</accession>
<gene>
    <name evidence="2" type="ORF">GCU69_04210</name>
</gene>
<feature type="non-terminal residue" evidence="2">
    <location>
        <position position="1"/>
    </location>
</feature>
<dbReference type="PANTHER" id="PTHR45527">
    <property type="entry name" value="NONRIBOSOMAL PEPTIDE SYNTHETASE"/>
    <property type="match status" value="1"/>
</dbReference>
<proteinExistence type="predicted"/>
<dbReference type="Gene3D" id="2.30.38.10">
    <property type="entry name" value="Luciferase, Domain 3"/>
    <property type="match status" value="1"/>
</dbReference>
<sequence length="301" mass="32217">LVVALLAVLKAGAAYVPLDPDYPADRLAFLLDDAAPSMVLTAASVAGDIPGRGIPRLLLDDPATLAALAEQPSGDLTDADRPAPLRPGHPAYVIHTSGSTGRPKGAVVPHSNVVRLFRETEHWFRFGPRDVWTWFHSFAFDFSVWELWGALLYGGRLVGVPFEVSRSPAEFLALLVRERVTVLSQTPSAFYQLVRADEENPRAGRELSLRTVVLGGEALDPARLAPWYARHADDAPTLVNMYGITETTVHVSHRPLTAADSAAAAPASPIGRGIPGLGVYVLDGALRPVPPGVPGEMYITG</sequence>
<evidence type="ECO:0000259" key="1">
    <source>
        <dbReference type="Pfam" id="PF00501"/>
    </source>
</evidence>